<gene>
    <name evidence="6" type="ORF">FSP39_011610</name>
</gene>
<evidence type="ECO:0000313" key="7">
    <source>
        <dbReference type="Proteomes" id="UP001186944"/>
    </source>
</evidence>
<reference evidence="6" key="1">
    <citation type="submission" date="2019-08" db="EMBL/GenBank/DDBJ databases">
        <title>The improved chromosome-level genome for the pearl oyster Pinctada fucata martensii using PacBio sequencing and Hi-C.</title>
        <authorList>
            <person name="Zheng Z."/>
        </authorList>
    </citation>
    <scope>NUCLEOTIDE SEQUENCE</scope>
    <source>
        <strain evidence="6">ZZ-2019</strain>
        <tissue evidence="6">Adductor muscle</tissue>
    </source>
</reference>
<dbReference type="InterPro" id="IPR002893">
    <property type="entry name" value="Znf_MYND"/>
</dbReference>
<dbReference type="GO" id="GO:0005634">
    <property type="term" value="C:nucleus"/>
    <property type="evidence" value="ECO:0007669"/>
    <property type="project" value="TreeGrafter"/>
</dbReference>
<dbReference type="PANTHER" id="PTHR12298:SF4">
    <property type="entry name" value="PROGRAMMED CELL DEATH PROTEIN 2"/>
    <property type="match status" value="1"/>
</dbReference>
<dbReference type="Pfam" id="PF01753">
    <property type="entry name" value="zf-MYND"/>
    <property type="match status" value="1"/>
</dbReference>
<keyword evidence="1" id="KW-0479">Metal-binding</keyword>
<dbReference type="EMBL" id="VSWD01000010">
    <property type="protein sequence ID" value="KAK3090406.1"/>
    <property type="molecule type" value="Genomic_DNA"/>
</dbReference>
<dbReference type="PROSITE" id="PS50865">
    <property type="entry name" value="ZF_MYND_2"/>
    <property type="match status" value="1"/>
</dbReference>
<accession>A0AA88Y6L7</accession>
<dbReference type="SUPFAM" id="SSF144232">
    <property type="entry name" value="HIT/MYND zinc finger-like"/>
    <property type="match status" value="1"/>
</dbReference>
<dbReference type="PANTHER" id="PTHR12298">
    <property type="entry name" value="PCDC2 PROGRAMMED CELL DEATH PROTEIN 2 -RELATED"/>
    <property type="match status" value="1"/>
</dbReference>
<keyword evidence="2 4" id="KW-0863">Zinc-finger</keyword>
<dbReference type="Pfam" id="PF04194">
    <property type="entry name" value="PDCD2_C"/>
    <property type="match status" value="1"/>
</dbReference>
<dbReference type="AlphaFoldDB" id="A0AA88Y6L7"/>
<keyword evidence="3" id="KW-0862">Zinc</keyword>
<keyword evidence="7" id="KW-1185">Reference proteome</keyword>
<dbReference type="PROSITE" id="PS01360">
    <property type="entry name" value="ZF_MYND_1"/>
    <property type="match status" value="1"/>
</dbReference>
<organism evidence="6 7">
    <name type="scientific">Pinctada imbricata</name>
    <name type="common">Atlantic pearl-oyster</name>
    <name type="synonym">Pinctada martensii</name>
    <dbReference type="NCBI Taxonomy" id="66713"/>
    <lineage>
        <taxon>Eukaryota</taxon>
        <taxon>Metazoa</taxon>
        <taxon>Spiralia</taxon>
        <taxon>Lophotrochozoa</taxon>
        <taxon>Mollusca</taxon>
        <taxon>Bivalvia</taxon>
        <taxon>Autobranchia</taxon>
        <taxon>Pteriomorphia</taxon>
        <taxon>Pterioida</taxon>
        <taxon>Pterioidea</taxon>
        <taxon>Pteriidae</taxon>
        <taxon>Pinctada</taxon>
    </lineage>
</organism>
<name>A0AA88Y6L7_PINIB</name>
<evidence type="ECO:0000256" key="2">
    <source>
        <dbReference type="ARBA" id="ARBA00022771"/>
    </source>
</evidence>
<dbReference type="GO" id="GO:0008270">
    <property type="term" value="F:zinc ion binding"/>
    <property type="evidence" value="ECO:0007669"/>
    <property type="project" value="UniProtKB-KW"/>
</dbReference>
<dbReference type="Proteomes" id="UP001186944">
    <property type="component" value="Unassembled WGS sequence"/>
</dbReference>
<dbReference type="Gene3D" id="6.10.140.2220">
    <property type="match status" value="1"/>
</dbReference>
<protein>
    <recommendedName>
        <fullName evidence="5">MYND-type domain-containing protein</fullName>
    </recommendedName>
</protein>
<sequence length="365" mass="41928">MASKMKVEHVELGFVEEADENDLTSHNFPSKVGGKPAWLSLSNLPSPDQVTCLICGDVMIFLMQVYAPDEEKDVAFHRILYLFICRNPSCCVPNSNNNIVVYRSQLGRYNNFYSSEPPEKSSRTVKGPTAEKYQPLCCVCGSSGPKRCSKCQRRSYCSKKHQVMDWKNGHKATCSKPSNKIIDYFFINDDGIKPSELLFPEFELVTEPENYKDSEKEKSETEKMEELNEFMKSEKAESLLQGVSSEDIEKMANKEEDEVFLYFRKRTQHEPEQVLRYNKGGCPLWVSKENSPSDTDIPKCEECGSDRQFEFQVMPQLLNFLKVDSLEKSIDWGTLCVYTCKDSCDIGSRYSKEFVWKQDFSPNKS</sequence>
<comment type="caution">
    <text evidence="6">The sequence shown here is derived from an EMBL/GenBank/DDBJ whole genome shotgun (WGS) entry which is preliminary data.</text>
</comment>
<evidence type="ECO:0000256" key="4">
    <source>
        <dbReference type="PROSITE-ProRule" id="PRU00134"/>
    </source>
</evidence>
<evidence type="ECO:0000313" key="6">
    <source>
        <dbReference type="EMBL" id="KAK3090406.1"/>
    </source>
</evidence>
<dbReference type="InterPro" id="IPR007320">
    <property type="entry name" value="PDCD2_C"/>
</dbReference>
<proteinExistence type="predicted"/>
<evidence type="ECO:0000259" key="5">
    <source>
        <dbReference type="PROSITE" id="PS50865"/>
    </source>
</evidence>
<feature type="domain" description="MYND-type" evidence="5">
    <location>
        <begin position="137"/>
        <end position="174"/>
    </location>
</feature>
<evidence type="ECO:0000256" key="3">
    <source>
        <dbReference type="ARBA" id="ARBA00022833"/>
    </source>
</evidence>
<dbReference type="GO" id="GO:0005737">
    <property type="term" value="C:cytoplasm"/>
    <property type="evidence" value="ECO:0007669"/>
    <property type="project" value="InterPro"/>
</dbReference>
<evidence type="ECO:0000256" key="1">
    <source>
        <dbReference type="ARBA" id="ARBA00022723"/>
    </source>
</evidence>